<reference evidence="1" key="1">
    <citation type="submission" date="2014-09" db="EMBL/GenBank/DDBJ databases">
        <authorList>
            <person name="Magalhaes I.L.F."/>
            <person name="Oliveira U."/>
            <person name="Santos F.R."/>
            <person name="Vidigal T.H.D.A."/>
            <person name="Brescovit A.D."/>
            <person name="Santos A.J."/>
        </authorList>
    </citation>
    <scope>NUCLEOTIDE SEQUENCE</scope>
    <source>
        <tissue evidence="1">Shoot tissue taken approximately 20 cm above the soil surface</tissue>
    </source>
</reference>
<evidence type="ECO:0000313" key="1">
    <source>
        <dbReference type="EMBL" id="JAD46366.1"/>
    </source>
</evidence>
<organism evidence="1">
    <name type="scientific">Arundo donax</name>
    <name type="common">Giant reed</name>
    <name type="synonym">Donax arundinaceus</name>
    <dbReference type="NCBI Taxonomy" id="35708"/>
    <lineage>
        <taxon>Eukaryota</taxon>
        <taxon>Viridiplantae</taxon>
        <taxon>Streptophyta</taxon>
        <taxon>Embryophyta</taxon>
        <taxon>Tracheophyta</taxon>
        <taxon>Spermatophyta</taxon>
        <taxon>Magnoliopsida</taxon>
        <taxon>Liliopsida</taxon>
        <taxon>Poales</taxon>
        <taxon>Poaceae</taxon>
        <taxon>PACMAD clade</taxon>
        <taxon>Arundinoideae</taxon>
        <taxon>Arundineae</taxon>
        <taxon>Arundo</taxon>
    </lineage>
</organism>
<accession>A0A0A9A5I1</accession>
<name>A0A0A9A5I1_ARUDO</name>
<dbReference type="EMBL" id="GBRH01251529">
    <property type="protein sequence ID" value="JAD46366.1"/>
    <property type="molecule type" value="Transcribed_RNA"/>
</dbReference>
<dbReference type="AlphaFoldDB" id="A0A0A9A5I1"/>
<sequence length="40" mass="4573">MIVNNVFSMLIQDCSCIFPSMKPNIGKGFNTKVFSSWLFK</sequence>
<proteinExistence type="predicted"/>
<reference evidence="1" key="2">
    <citation type="journal article" date="2015" name="Data Brief">
        <title>Shoot transcriptome of the giant reed, Arundo donax.</title>
        <authorList>
            <person name="Barrero R.A."/>
            <person name="Guerrero F.D."/>
            <person name="Moolhuijzen P."/>
            <person name="Goolsby J.A."/>
            <person name="Tidwell J."/>
            <person name="Bellgard S.E."/>
            <person name="Bellgard M.I."/>
        </authorList>
    </citation>
    <scope>NUCLEOTIDE SEQUENCE</scope>
    <source>
        <tissue evidence="1">Shoot tissue taken approximately 20 cm above the soil surface</tissue>
    </source>
</reference>
<protein>
    <submittedName>
        <fullName evidence="1">Uncharacterized protein</fullName>
    </submittedName>
</protein>